<evidence type="ECO:0000256" key="8">
    <source>
        <dbReference type="SAM" id="Phobius"/>
    </source>
</evidence>
<dbReference type="SUPFAM" id="SSF101738">
    <property type="entry name" value="SspB-like"/>
    <property type="match status" value="1"/>
</dbReference>
<feature type="domain" description="Peptidase S54 rhomboid" evidence="9">
    <location>
        <begin position="50"/>
        <end position="183"/>
    </location>
</feature>
<gene>
    <name evidence="10" type="ORF">SAMN05444159_3121</name>
</gene>
<dbReference type="Proteomes" id="UP000189935">
    <property type="component" value="Chromosome I"/>
</dbReference>
<evidence type="ECO:0000256" key="1">
    <source>
        <dbReference type="ARBA" id="ARBA00004141"/>
    </source>
</evidence>
<dbReference type="GO" id="GO:0004252">
    <property type="term" value="F:serine-type endopeptidase activity"/>
    <property type="evidence" value="ECO:0007669"/>
    <property type="project" value="InterPro"/>
</dbReference>
<comment type="subcellular location">
    <subcellularLocation>
        <location evidence="1">Membrane</location>
        <topology evidence="1">Multi-pass membrane protein</topology>
    </subcellularLocation>
</comment>
<dbReference type="InterPro" id="IPR035952">
    <property type="entry name" value="Rhomboid-like_sf"/>
</dbReference>
<dbReference type="RefSeq" id="WP_079539159.1">
    <property type="nucleotide sequence ID" value="NZ_LT670844.1"/>
</dbReference>
<dbReference type="EMBL" id="LT670844">
    <property type="protein sequence ID" value="SHK38298.1"/>
    <property type="molecule type" value="Genomic_DNA"/>
</dbReference>
<name>A0A1M6S192_9BRAD</name>
<evidence type="ECO:0000313" key="10">
    <source>
        <dbReference type="EMBL" id="SHK38298.1"/>
    </source>
</evidence>
<dbReference type="SUPFAM" id="SSF144091">
    <property type="entry name" value="Rhomboid-like"/>
    <property type="match status" value="1"/>
</dbReference>
<dbReference type="Gene3D" id="2.30.30.220">
    <property type="entry name" value="SspB-like"/>
    <property type="match status" value="1"/>
</dbReference>
<evidence type="ECO:0000256" key="7">
    <source>
        <dbReference type="PROSITE-ProRule" id="PRU00339"/>
    </source>
</evidence>
<dbReference type="AlphaFoldDB" id="A0A1M6S192"/>
<feature type="transmembrane region" description="Helical" evidence="8">
    <location>
        <begin position="209"/>
        <end position="226"/>
    </location>
</feature>
<keyword evidence="3 8" id="KW-0812">Transmembrane</keyword>
<dbReference type="InterPro" id="IPR011990">
    <property type="entry name" value="TPR-like_helical_dom_sf"/>
</dbReference>
<evidence type="ECO:0000256" key="2">
    <source>
        <dbReference type="ARBA" id="ARBA00009045"/>
    </source>
</evidence>
<comment type="similarity">
    <text evidence="2">Belongs to the peptidase S54 family.</text>
</comment>
<dbReference type="GO" id="GO:0016020">
    <property type="term" value="C:membrane"/>
    <property type="evidence" value="ECO:0007669"/>
    <property type="project" value="UniProtKB-SubCell"/>
</dbReference>
<dbReference type="Pfam" id="PF04386">
    <property type="entry name" value="SspB"/>
    <property type="match status" value="1"/>
</dbReference>
<feature type="transmembrane region" description="Helical" evidence="8">
    <location>
        <begin position="59"/>
        <end position="76"/>
    </location>
</feature>
<dbReference type="InterPro" id="IPR022764">
    <property type="entry name" value="Peptidase_S54_rhomboid_dom"/>
</dbReference>
<evidence type="ECO:0000256" key="3">
    <source>
        <dbReference type="ARBA" id="ARBA00022692"/>
    </source>
</evidence>
<evidence type="ECO:0000256" key="6">
    <source>
        <dbReference type="ARBA" id="ARBA00023136"/>
    </source>
</evidence>
<organism evidence="10 11">
    <name type="scientific">Bradyrhizobium lablabi</name>
    <dbReference type="NCBI Taxonomy" id="722472"/>
    <lineage>
        <taxon>Bacteria</taxon>
        <taxon>Pseudomonadati</taxon>
        <taxon>Pseudomonadota</taxon>
        <taxon>Alphaproteobacteria</taxon>
        <taxon>Hyphomicrobiales</taxon>
        <taxon>Nitrobacteraceae</taxon>
        <taxon>Bradyrhizobium</taxon>
    </lineage>
</organism>
<dbReference type="Pfam" id="PF01694">
    <property type="entry name" value="Rhomboid"/>
    <property type="match status" value="1"/>
</dbReference>
<dbReference type="PANTHER" id="PTHR43731:SF14">
    <property type="entry name" value="PRESENILIN-ASSOCIATED RHOMBOID-LIKE PROTEIN, MITOCHONDRIAL"/>
    <property type="match status" value="1"/>
</dbReference>
<dbReference type="InterPro" id="IPR007481">
    <property type="entry name" value="SspB"/>
</dbReference>
<dbReference type="Gene3D" id="1.20.1540.10">
    <property type="entry name" value="Rhomboid-like"/>
    <property type="match status" value="1"/>
</dbReference>
<evidence type="ECO:0000313" key="11">
    <source>
        <dbReference type="Proteomes" id="UP000189935"/>
    </source>
</evidence>
<keyword evidence="7" id="KW-0802">TPR repeat</keyword>
<accession>A0A1M6S192</accession>
<dbReference type="Gene3D" id="1.25.40.10">
    <property type="entry name" value="Tetratricopeptide repeat domain"/>
    <property type="match status" value="1"/>
</dbReference>
<dbReference type="PANTHER" id="PTHR43731">
    <property type="entry name" value="RHOMBOID PROTEASE"/>
    <property type="match status" value="1"/>
</dbReference>
<feature type="transmembrane region" description="Helical" evidence="8">
    <location>
        <begin position="114"/>
        <end position="130"/>
    </location>
</feature>
<dbReference type="Pfam" id="PF13414">
    <property type="entry name" value="TPR_11"/>
    <property type="match status" value="1"/>
</dbReference>
<feature type="transmembrane region" description="Helical" evidence="8">
    <location>
        <begin position="151"/>
        <end position="170"/>
    </location>
</feature>
<keyword evidence="4" id="KW-0378">Hydrolase</keyword>
<reference evidence="10 11" key="1">
    <citation type="submission" date="2016-11" db="EMBL/GenBank/DDBJ databases">
        <authorList>
            <person name="Jaros S."/>
            <person name="Januszkiewicz K."/>
            <person name="Wedrychowicz H."/>
        </authorList>
    </citation>
    <scope>NUCLEOTIDE SEQUENCE [LARGE SCALE GENOMIC DNA]</scope>
    <source>
        <strain evidence="10 11">GAS499</strain>
    </source>
</reference>
<sequence>MKTFPSLTLALIAICVAIAAMMQFGSEEEILRALSIANPDSLGLEQIKAGEVWRLLTPAFIHFGPVHLLFNMIWLWDLGRMIEAKRGSFFLGGFVVVIGIASNLAQFFAAGPTFGGMSGVIYGMLAYVFMQMRTDANSGYVLHKFDVITSVGWFFLCWIGALGSIANWAHSTGLIGGLAWSYLETQLARRLEPQPDQAGRGRLARLSNFIPLGIAISALALVLAIMSMRDHEMARRCVDRTGVRPDRRIAICSAILETNRRGIGARSRALIGRGDAYRDNGQYDLATQDYDAAIDLDPTSVRALAGLGLAKLNNGNTADGKADIGRARQMDPEVGEVYPELRYREMADEALAGVDLHDAAAVGTAMRGVVRRILMSLPPSTLPDEVPNERLIAFRTDASGVSIPPRLRALYPQQMSILLQYQYRDLAVRQKSFSVTLSFGQVSETLSIPFAAMTDFEDRTVNFWVHFSDVAPAVTGNAKR</sequence>
<evidence type="ECO:0000259" key="9">
    <source>
        <dbReference type="Pfam" id="PF01694"/>
    </source>
</evidence>
<dbReference type="SUPFAM" id="SSF48452">
    <property type="entry name" value="TPR-like"/>
    <property type="match status" value="1"/>
</dbReference>
<evidence type="ECO:0000256" key="5">
    <source>
        <dbReference type="ARBA" id="ARBA00022989"/>
    </source>
</evidence>
<proteinExistence type="inferred from homology"/>
<protein>
    <submittedName>
        <fullName evidence="10">TPR repeat-containing protein</fullName>
    </submittedName>
</protein>
<dbReference type="SMART" id="SM00028">
    <property type="entry name" value="TPR"/>
    <property type="match status" value="2"/>
</dbReference>
<feature type="transmembrane region" description="Helical" evidence="8">
    <location>
        <begin position="88"/>
        <end position="108"/>
    </location>
</feature>
<dbReference type="InterPro" id="IPR050925">
    <property type="entry name" value="Rhomboid_protease_S54"/>
</dbReference>
<keyword evidence="5 8" id="KW-1133">Transmembrane helix</keyword>
<dbReference type="InterPro" id="IPR019734">
    <property type="entry name" value="TPR_rpt"/>
</dbReference>
<feature type="repeat" description="TPR" evidence="7">
    <location>
        <begin position="267"/>
        <end position="300"/>
    </location>
</feature>
<keyword evidence="6 8" id="KW-0472">Membrane</keyword>
<dbReference type="InterPro" id="IPR036760">
    <property type="entry name" value="SspB-like_sf"/>
</dbReference>
<dbReference type="OrthoDB" id="9813074at2"/>
<dbReference type="PROSITE" id="PS50005">
    <property type="entry name" value="TPR"/>
    <property type="match status" value="1"/>
</dbReference>
<evidence type="ECO:0000256" key="4">
    <source>
        <dbReference type="ARBA" id="ARBA00022801"/>
    </source>
</evidence>